<dbReference type="HOGENOM" id="CLU_582061_0_0_1"/>
<keyword evidence="1" id="KW-0106">Calcium</keyword>
<reference evidence="2 3" key="2">
    <citation type="journal article" date="2008" name="Nature">
        <title>The Phaeodactylum genome reveals the evolutionary history of diatom genomes.</title>
        <authorList>
            <person name="Bowler C."/>
            <person name="Allen A.E."/>
            <person name="Badger J.H."/>
            <person name="Grimwood J."/>
            <person name="Jabbari K."/>
            <person name="Kuo A."/>
            <person name="Maheswari U."/>
            <person name="Martens C."/>
            <person name="Maumus F."/>
            <person name="Otillar R.P."/>
            <person name="Rayko E."/>
            <person name="Salamov A."/>
            <person name="Vandepoele K."/>
            <person name="Beszteri B."/>
            <person name="Gruber A."/>
            <person name="Heijde M."/>
            <person name="Katinka M."/>
            <person name="Mock T."/>
            <person name="Valentin K."/>
            <person name="Verret F."/>
            <person name="Berges J.A."/>
            <person name="Brownlee C."/>
            <person name="Cadoret J.P."/>
            <person name="Chiovitti A."/>
            <person name="Choi C.J."/>
            <person name="Coesel S."/>
            <person name="De Martino A."/>
            <person name="Detter J.C."/>
            <person name="Durkin C."/>
            <person name="Falciatore A."/>
            <person name="Fournet J."/>
            <person name="Haruta M."/>
            <person name="Huysman M.J."/>
            <person name="Jenkins B.D."/>
            <person name="Jiroutova K."/>
            <person name="Jorgensen R.E."/>
            <person name="Joubert Y."/>
            <person name="Kaplan A."/>
            <person name="Kroger N."/>
            <person name="Kroth P.G."/>
            <person name="La Roche J."/>
            <person name="Lindquist E."/>
            <person name="Lommer M."/>
            <person name="Martin-Jezequel V."/>
            <person name="Lopez P.J."/>
            <person name="Lucas S."/>
            <person name="Mangogna M."/>
            <person name="McGinnis K."/>
            <person name="Medlin L.K."/>
            <person name="Montsant A."/>
            <person name="Oudot-Le Secq M.P."/>
            <person name="Napoli C."/>
            <person name="Obornik M."/>
            <person name="Parker M.S."/>
            <person name="Petit J.L."/>
            <person name="Porcel B.M."/>
            <person name="Poulsen N."/>
            <person name="Robison M."/>
            <person name="Rychlewski L."/>
            <person name="Rynearson T.A."/>
            <person name="Schmutz J."/>
            <person name="Shapiro H."/>
            <person name="Siaut M."/>
            <person name="Stanley M."/>
            <person name="Sussman M.R."/>
            <person name="Taylor A.R."/>
            <person name="Vardi A."/>
            <person name="von Dassow P."/>
            <person name="Vyverman W."/>
            <person name="Willis A."/>
            <person name="Wyrwicz L.S."/>
            <person name="Rokhsar D.S."/>
            <person name="Weissenbach J."/>
            <person name="Armbrust E.V."/>
            <person name="Green B.R."/>
            <person name="Van de Peer Y."/>
            <person name="Grigoriev I.V."/>
        </authorList>
    </citation>
    <scope>NUCLEOTIDE SEQUENCE [LARGE SCALE GENOMIC DNA]</scope>
    <source>
        <strain evidence="2 3">CCMP1335</strain>
    </source>
</reference>
<dbReference type="RefSeq" id="XP_002289455.1">
    <property type="nucleotide sequence ID" value="XM_002289419.1"/>
</dbReference>
<reference evidence="2 3" key="1">
    <citation type="journal article" date="2004" name="Science">
        <title>The genome of the diatom Thalassiosira pseudonana: ecology, evolution, and metabolism.</title>
        <authorList>
            <person name="Armbrust E.V."/>
            <person name="Berges J.A."/>
            <person name="Bowler C."/>
            <person name="Green B.R."/>
            <person name="Martinez D."/>
            <person name="Putnam N.H."/>
            <person name="Zhou S."/>
            <person name="Allen A.E."/>
            <person name="Apt K.E."/>
            <person name="Bechner M."/>
            <person name="Brzezinski M.A."/>
            <person name="Chaal B.K."/>
            <person name="Chiovitti A."/>
            <person name="Davis A.K."/>
            <person name="Demarest M.S."/>
            <person name="Detter J.C."/>
            <person name="Glavina T."/>
            <person name="Goodstein D."/>
            <person name="Hadi M.Z."/>
            <person name="Hellsten U."/>
            <person name="Hildebrand M."/>
            <person name="Jenkins B.D."/>
            <person name="Jurka J."/>
            <person name="Kapitonov V.V."/>
            <person name="Kroger N."/>
            <person name="Lau W.W."/>
            <person name="Lane T.W."/>
            <person name="Larimer F.W."/>
            <person name="Lippmeier J.C."/>
            <person name="Lucas S."/>
            <person name="Medina M."/>
            <person name="Montsant A."/>
            <person name="Obornik M."/>
            <person name="Parker M.S."/>
            <person name="Palenik B."/>
            <person name="Pazour G.J."/>
            <person name="Richardson P.M."/>
            <person name="Rynearson T.A."/>
            <person name="Saito M.A."/>
            <person name="Schwartz D.C."/>
            <person name="Thamatrakoln K."/>
            <person name="Valentin K."/>
            <person name="Vardi A."/>
            <person name="Wilkerson F.P."/>
            <person name="Rokhsar D.S."/>
        </authorList>
    </citation>
    <scope>NUCLEOTIDE SEQUENCE [LARGE SCALE GENOMIC DNA]</scope>
    <source>
        <strain evidence="2 3">CCMP1335</strain>
    </source>
</reference>
<name>B8C031_THAPS</name>
<evidence type="ECO:0000313" key="3">
    <source>
        <dbReference type="Proteomes" id="UP000001449"/>
    </source>
</evidence>
<dbReference type="Gene3D" id="1.10.238.10">
    <property type="entry name" value="EF-hand"/>
    <property type="match status" value="1"/>
</dbReference>
<keyword evidence="3" id="KW-1185">Reference proteome</keyword>
<dbReference type="STRING" id="35128.B8C031"/>
<dbReference type="SUPFAM" id="SSF47473">
    <property type="entry name" value="EF-hand"/>
    <property type="match status" value="1"/>
</dbReference>
<dbReference type="InterPro" id="IPR011992">
    <property type="entry name" value="EF-hand-dom_pair"/>
</dbReference>
<evidence type="ECO:0000256" key="1">
    <source>
        <dbReference type="ARBA" id="ARBA00022837"/>
    </source>
</evidence>
<evidence type="ECO:0000313" key="2">
    <source>
        <dbReference type="EMBL" id="EED92992.1"/>
    </source>
</evidence>
<dbReference type="KEGG" id="tps:THAPSDRAFT_4713"/>
<protein>
    <submittedName>
        <fullName evidence="2">Uncharacterized protein</fullName>
    </submittedName>
</protein>
<dbReference type="Proteomes" id="UP000001449">
    <property type="component" value="Chromosome 4"/>
</dbReference>
<dbReference type="GeneID" id="7451927"/>
<dbReference type="PROSITE" id="PS00018">
    <property type="entry name" value="EF_HAND_1"/>
    <property type="match status" value="1"/>
</dbReference>
<dbReference type="EMBL" id="CM000641">
    <property type="protein sequence ID" value="EED92992.1"/>
    <property type="molecule type" value="Genomic_DNA"/>
</dbReference>
<dbReference type="AlphaFoldDB" id="B8C031"/>
<organism evidence="2 3">
    <name type="scientific">Thalassiosira pseudonana</name>
    <name type="common">Marine diatom</name>
    <name type="synonym">Cyclotella nana</name>
    <dbReference type="NCBI Taxonomy" id="35128"/>
    <lineage>
        <taxon>Eukaryota</taxon>
        <taxon>Sar</taxon>
        <taxon>Stramenopiles</taxon>
        <taxon>Ochrophyta</taxon>
        <taxon>Bacillariophyta</taxon>
        <taxon>Coscinodiscophyceae</taxon>
        <taxon>Thalassiosirophycidae</taxon>
        <taxon>Thalassiosirales</taxon>
        <taxon>Thalassiosiraceae</taxon>
        <taxon>Thalassiosira</taxon>
    </lineage>
</organism>
<gene>
    <name evidence="2" type="ORF">THAPSDRAFT_4713</name>
</gene>
<accession>B8C031</accession>
<dbReference type="InParanoid" id="B8C031"/>
<dbReference type="eggNOG" id="ENOG502SX3F">
    <property type="taxonomic scope" value="Eukaryota"/>
</dbReference>
<dbReference type="InterPro" id="IPR018247">
    <property type="entry name" value="EF_Hand_1_Ca_BS"/>
</dbReference>
<dbReference type="PaxDb" id="35128-Thaps4713"/>
<proteinExistence type="predicted"/>
<sequence>MGIGDIILTVGKAETNKFQAENDSHRERGESYYTRVKNDVGSKEQIVVVWIKLVSDHQEFITDLKLGSTHPKHDHFFFGDKEDYQVIVHPKMRGMGANDPSLCLWCKKDSIKPRHIADLKISYTRGAQVDLVRNNYEMLPLCLSRFGLAYANIWVLWTSSKVMRLTDSDHIEKELKDYTAMLKTSPDDPVLIKMVNTANRRLRDAQLQEEDHGKDIPGDDLVYIKHFLALKSAELDKLCSIYRSSIDLDRDGRISIEDYTSFLSEPLTMAPFIRQIFVLSLPTDNQLGAAYSNSNAKPILEVGATLKATAIFCMLCPSELLKCIFAWHDTKGYGVINNSDFLHLLGIFHPRHNDDVVVRALKEVDIPEDGTMTFSTFEGLTKKLPYLMYSAFRVQEKMRQKFMGVRWWRRKLALYAKANKQLLHDERQTKEAETLEMKERYEFARELKIGDLDGFVVGETKRQRRKTVRR</sequence>